<feature type="compositionally biased region" description="Basic and acidic residues" evidence="2">
    <location>
        <begin position="299"/>
        <end position="315"/>
    </location>
</feature>
<dbReference type="VEuPathDB" id="FungiDB:RhiirA1_495236"/>
<evidence type="ECO:0000313" key="3">
    <source>
        <dbReference type="EMBL" id="PKY43207.1"/>
    </source>
</evidence>
<dbReference type="Proteomes" id="UP000234323">
    <property type="component" value="Unassembled WGS sequence"/>
</dbReference>
<dbReference type="VEuPathDB" id="FungiDB:RhiirFUN_004023"/>
<gene>
    <name evidence="3" type="ORF">RhiirA4_442417</name>
</gene>
<feature type="coiled-coil region" evidence="1">
    <location>
        <begin position="82"/>
        <end position="123"/>
    </location>
</feature>
<proteinExistence type="predicted"/>
<feature type="region of interest" description="Disordered" evidence="2">
    <location>
        <begin position="552"/>
        <end position="579"/>
    </location>
</feature>
<name>A0A2I1G993_9GLOM</name>
<sequence>MSIRTPASFNSKIRGKKINISEYNKNLISDALSLIWIKTDHKIETCYFERNNVRVSYKKNEGYGYFDLHESFEDISTDFMSLQQKNVELDDMKLKLNNVINELEDYKNKYESILNQNINLQNELQKFTSLQKNSIKDITTAGTVDYSNDIIDELTKEVLASVSVKDFCNDLDKWIIKNNNSFGKYDATITITGKVDTVLSSDTTKSSVRIIDYHDDINKRIMKINNFDESSVSSVAVTTSSSSSSSSSSLSSTSSTSSMTMEIKSPEKILTKEKEARKISNGITVSKCKQTNIKFKDANKKNCKNDKNDDIEKSNKSKAQKRKINHIETSDDNKLDPLQFLLLKKGRKLNKILLRPPINDDDALIISNQSESKIINIINELLVEPIKIIDENSAEARIYQWKNQELQYEKFRVALESYNLLHLMSLIQIYDDLLKVGEEIKNDPEKNIKNVKIWVFDFVRNKLNIKSKLEQRNRLGCNRLLQLFNEGITSDQIVKAGFHKCDFFVKQQDYDIFLSQIPSSLNLSNDYLSDSTETSNINKPQLIHNNDELQINNNNNNQNTTKNEARQNTSNKKQKIMKS</sequence>
<dbReference type="EMBL" id="LLXI01000241">
    <property type="protein sequence ID" value="PKY43207.1"/>
    <property type="molecule type" value="Genomic_DNA"/>
</dbReference>
<dbReference type="AlphaFoldDB" id="A0A2I1G993"/>
<feature type="region of interest" description="Disordered" evidence="2">
    <location>
        <begin position="299"/>
        <end position="324"/>
    </location>
</feature>
<accession>A0A2I1G993</accession>
<dbReference type="VEuPathDB" id="FungiDB:RhiirFUN_004022"/>
<feature type="compositionally biased region" description="Low complexity" evidence="2">
    <location>
        <begin position="238"/>
        <end position="258"/>
    </location>
</feature>
<reference evidence="3 4" key="1">
    <citation type="submission" date="2015-10" db="EMBL/GenBank/DDBJ databases">
        <title>Genome analyses suggest a sexual origin of heterokaryosis in a supposedly ancient asexual fungus.</title>
        <authorList>
            <person name="Ropars J."/>
            <person name="Sedzielewska K."/>
            <person name="Noel J."/>
            <person name="Charron P."/>
            <person name="Farinelli L."/>
            <person name="Marton T."/>
            <person name="Kruger M."/>
            <person name="Pelin A."/>
            <person name="Brachmann A."/>
            <person name="Corradi N."/>
        </authorList>
    </citation>
    <scope>NUCLEOTIDE SEQUENCE [LARGE SCALE GENOMIC DNA]</scope>
    <source>
        <strain evidence="3 4">A4</strain>
    </source>
</reference>
<keyword evidence="1" id="KW-0175">Coiled coil</keyword>
<organism evidence="3 4">
    <name type="scientific">Rhizophagus irregularis</name>
    <dbReference type="NCBI Taxonomy" id="588596"/>
    <lineage>
        <taxon>Eukaryota</taxon>
        <taxon>Fungi</taxon>
        <taxon>Fungi incertae sedis</taxon>
        <taxon>Mucoromycota</taxon>
        <taxon>Glomeromycotina</taxon>
        <taxon>Glomeromycetes</taxon>
        <taxon>Glomerales</taxon>
        <taxon>Glomeraceae</taxon>
        <taxon>Rhizophagus</taxon>
    </lineage>
</organism>
<comment type="caution">
    <text evidence="3">The sequence shown here is derived from an EMBL/GenBank/DDBJ whole genome shotgun (WGS) entry which is preliminary data.</text>
</comment>
<evidence type="ECO:0000256" key="2">
    <source>
        <dbReference type="SAM" id="MobiDB-lite"/>
    </source>
</evidence>
<evidence type="ECO:0000256" key="1">
    <source>
        <dbReference type="SAM" id="Coils"/>
    </source>
</evidence>
<keyword evidence="4" id="KW-1185">Reference proteome</keyword>
<feature type="region of interest" description="Disordered" evidence="2">
    <location>
        <begin position="238"/>
        <end position="275"/>
    </location>
</feature>
<evidence type="ECO:0000313" key="4">
    <source>
        <dbReference type="Proteomes" id="UP000234323"/>
    </source>
</evidence>
<dbReference type="VEuPathDB" id="FungiDB:FUN_024688"/>
<feature type="compositionally biased region" description="Basic and acidic residues" evidence="2">
    <location>
        <begin position="264"/>
        <end position="275"/>
    </location>
</feature>
<protein>
    <submittedName>
        <fullName evidence="3">Uncharacterized protein</fullName>
    </submittedName>
</protein>
<feature type="compositionally biased region" description="Low complexity" evidence="2">
    <location>
        <begin position="552"/>
        <end position="562"/>
    </location>
</feature>